<evidence type="ECO:0000313" key="2">
    <source>
        <dbReference type="EMBL" id="CAI5787682.1"/>
    </source>
</evidence>
<gene>
    <name evidence="2" type="ORF">PODLI_1B000853</name>
</gene>
<keyword evidence="3" id="KW-1185">Reference proteome</keyword>
<name>A0AA35L0M1_9SAUR</name>
<organism evidence="2 3">
    <name type="scientific">Podarcis lilfordi</name>
    <name type="common">Lilford's wall lizard</name>
    <dbReference type="NCBI Taxonomy" id="74358"/>
    <lineage>
        <taxon>Eukaryota</taxon>
        <taxon>Metazoa</taxon>
        <taxon>Chordata</taxon>
        <taxon>Craniata</taxon>
        <taxon>Vertebrata</taxon>
        <taxon>Euteleostomi</taxon>
        <taxon>Lepidosauria</taxon>
        <taxon>Squamata</taxon>
        <taxon>Bifurcata</taxon>
        <taxon>Unidentata</taxon>
        <taxon>Episquamata</taxon>
        <taxon>Laterata</taxon>
        <taxon>Lacertibaenia</taxon>
        <taxon>Lacertidae</taxon>
        <taxon>Podarcis</taxon>
    </lineage>
</organism>
<evidence type="ECO:0000256" key="1">
    <source>
        <dbReference type="SAM" id="MobiDB-lite"/>
    </source>
</evidence>
<feature type="region of interest" description="Disordered" evidence="1">
    <location>
        <begin position="15"/>
        <end position="56"/>
    </location>
</feature>
<feature type="compositionally biased region" description="Basic and acidic residues" evidence="1">
    <location>
        <begin position="43"/>
        <end position="52"/>
    </location>
</feature>
<proteinExistence type="predicted"/>
<dbReference type="AlphaFoldDB" id="A0AA35L0M1"/>
<dbReference type="Proteomes" id="UP001178461">
    <property type="component" value="Chromosome 11"/>
</dbReference>
<protein>
    <submittedName>
        <fullName evidence="2">Uncharacterized protein</fullName>
    </submittedName>
</protein>
<reference evidence="2" key="1">
    <citation type="submission" date="2022-12" db="EMBL/GenBank/DDBJ databases">
        <authorList>
            <person name="Alioto T."/>
            <person name="Alioto T."/>
            <person name="Gomez Garrido J."/>
        </authorList>
    </citation>
    <scope>NUCLEOTIDE SEQUENCE</scope>
</reference>
<evidence type="ECO:0000313" key="3">
    <source>
        <dbReference type="Proteomes" id="UP001178461"/>
    </source>
</evidence>
<sequence length="66" mass="6111">MSGAAVALPAAGFTAPLTRAGPDGAASSRGNLAEAGAGASGSAERRAADDGAGRGLAPSALTMTLL</sequence>
<accession>A0AA35L0M1</accession>
<dbReference type="EMBL" id="OX395136">
    <property type="protein sequence ID" value="CAI5787682.1"/>
    <property type="molecule type" value="Genomic_DNA"/>
</dbReference>
<feature type="compositionally biased region" description="Low complexity" evidence="1">
    <location>
        <begin position="33"/>
        <end position="42"/>
    </location>
</feature>